<keyword evidence="2" id="KW-0808">Transferase</keyword>
<feature type="region of interest" description="Disordered" evidence="3">
    <location>
        <begin position="403"/>
        <end position="466"/>
    </location>
</feature>
<dbReference type="AlphaFoldDB" id="A0A0P9IRM2"/>
<dbReference type="OrthoDB" id="514248at2759"/>
<dbReference type="InterPro" id="IPR029063">
    <property type="entry name" value="SAM-dependent_MTases_sf"/>
</dbReference>
<dbReference type="Pfam" id="PF05971">
    <property type="entry name" value="Methyltransf_10"/>
    <property type="match status" value="1"/>
</dbReference>
<proteinExistence type="predicted"/>
<dbReference type="EMBL" id="KQ474089">
    <property type="protein sequence ID" value="KPV72049.1"/>
    <property type="molecule type" value="Genomic_DNA"/>
</dbReference>
<organism evidence="4 5">
    <name type="scientific">Rhodotorula graminis (strain WP1)</name>
    <dbReference type="NCBI Taxonomy" id="578459"/>
    <lineage>
        <taxon>Eukaryota</taxon>
        <taxon>Fungi</taxon>
        <taxon>Dikarya</taxon>
        <taxon>Basidiomycota</taxon>
        <taxon>Pucciniomycotina</taxon>
        <taxon>Microbotryomycetes</taxon>
        <taxon>Sporidiobolales</taxon>
        <taxon>Sporidiobolaceae</taxon>
        <taxon>Rhodotorula</taxon>
    </lineage>
</organism>
<dbReference type="Proteomes" id="UP000053890">
    <property type="component" value="Unassembled WGS sequence"/>
</dbReference>
<dbReference type="GeneID" id="28978680"/>
<dbReference type="GO" id="GO:0070475">
    <property type="term" value="P:rRNA base methylation"/>
    <property type="evidence" value="ECO:0007669"/>
    <property type="project" value="TreeGrafter"/>
</dbReference>
<dbReference type="PANTHER" id="PTHR13393">
    <property type="entry name" value="SAM-DEPENDENT METHYLTRANSFERASE"/>
    <property type="match status" value="1"/>
</dbReference>
<dbReference type="GO" id="GO:0005634">
    <property type="term" value="C:nucleus"/>
    <property type="evidence" value="ECO:0007669"/>
    <property type="project" value="TreeGrafter"/>
</dbReference>
<evidence type="ECO:0000313" key="5">
    <source>
        <dbReference type="Proteomes" id="UP000053890"/>
    </source>
</evidence>
<dbReference type="SUPFAM" id="SSF53335">
    <property type="entry name" value="S-adenosyl-L-methionine-dependent methyltransferases"/>
    <property type="match status" value="1"/>
</dbReference>
<feature type="compositionally biased region" description="Low complexity" evidence="3">
    <location>
        <begin position="433"/>
        <end position="443"/>
    </location>
</feature>
<dbReference type="RefSeq" id="XP_018268098.1">
    <property type="nucleotide sequence ID" value="XM_018418232.1"/>
</dbReference>
<sequence length="579" mass="62130">MRRSSSSLLSSTRTSMLPPLPNPYATPVDYADLAQVVPALAPFLRPARDGRQTIDFRDDAAVRALNAALLKRDFDLALDLPEDRLCPAVPRRLEYVLFVLHLALATLNDMKPSSSARALVGLDVGTGASAIYPLLAMRTIEPAAAPRSPDTLGPATSLSMHATDIDSHSLDSARNNIRANDMLDGVSLYQVEPDGPLFPPSVVDSAGVIDFTMCNPPFYSSQSEIDSSLAAKEIEPFAKCTGAENEMITPGGEVAFVSRMVEESLTLGRSKIRWFTSLLGKHSSLSPLVDLLKAKQIFNYHVHALPPHGHTVRWVLAWSLRDRRFPFELLSQTAASTAPPSSPPSSSSSTPRFVIARLASPAISSITYFTPGLGPDPAERLQRVGDALEGVLRELDGGAVVAPAGEAVDGRDGGRAPKRRRIEGREEERSRGNGEAAAASALEWRWEPPASAPSSPRVGDGEEGRSGHAELVVRAWRNVWSRKARRAAATAAAVAAAPSSPQRPLLELRLLVDLEPAPSAQVRLTAHWVRGLDVDRAAFTGLVGFVTRKVGERLKGEEEADGGTGQGGEVGRTDEEGVR</sequence>
<keyword evidence="1" id="KW-0489">Methyltransferase</keyword>
<name>A0A0P9IRM2_RHOGW</name>
<evidence type="ECO:0008006" key="6">
    <source>
        <dbReference type="Google" id="ProtNLM"/>
    </source>
</evidence>
<reference evidence="4 5" key="1">
    <citation type="journal article" date="2015" name="Front. Microbiol.">
        <title>Genome sequence of the plant growth promoting endophytic yeast Rhodotorula graminis WP1.</title>
        <authorList>
            <person name="Firrincieli A."/>
            <person name="Otillar R."/>
            <person name="Salamov A."/>
            <person name="Schmutz J."/>
            <person name="Khan Z."/>
            <person name="Redman R.S."/>
            <person name="Fleck N.D."/>
            <person name="Lindquist E."/>
            <person name="Grigoriev I.V."/>
            <person name="Doty S.L."/>
        </authorList>
    </citation>
    <scope>NUCLEOTIDE SEQUENCE [LARGE SCALE GENOMIC DNA]</scope>
    <source>
        <strain evidence="4 5">WP1</strain>
    </source>
</reference>
<gene>
    <name evidence="4" type="ORF">RHOBADRAFT_56181</name>
</gene>
<evidence type="ECO:0000256" key="3">
    <source>
        <dbReference type="SAM" id="MobiDB-lite"/>
    </source>
</evidence>
<evidence type="ECO:0000256" key="2">
    <source>
        <dbReference type="ARBA" id="ARBA00022679"/>
    </source>
</evidence>
<keyword evidence="5" id="KW-1185">Reference proteome</keyword>
<evidence type="ECO:0000256" key="1">
    <source>
        <dbReference type="ARBA" id="ARBA00022603"/>
    </source>
</evidence>
<dbReference type="Gene3D" id="3.40.50.150">
    <property type="entry name" value="Vaccinia Virus protein VP39"/>
    <property type="match status" value="1"/>
</dbReference>
<evidence type="ECO:0000313" key="4">
    <source>
        <dbReference type="EMBL" id="KPV72049.1"/>
    </source>
</evidence>
<feature type="region of interest" description="Disordered" evidence="3">
    <location>
        <begin position="553"/>
        <end position="579"/>
    </location>
</feature>
<feature type="compositionally biased region" description="Basic and acidic residues" evidence="3">
    <location>
        <begin position="423"/>
        <end position="432"/>
    </location>
</feature>
<dbReference type="PANTHER" id="PTHR13393:SF0">
    <property type="entry name" value="RNA N6-ADENOSINE-METHYLTRANSFERASE METTL16"/>
    <property type="match status" value="1"/>
</dbReference>
<dbReference type="STRING" id="578459.A0A0P9IRM2"/>
<dbReference type="InterPro" id="IPR010286">
    <property type="entry name" value="METTL16/RlmF"/>
</dbReference>
<accession>A0A0P9IRM2</accession>
<protein>
    <recommendedName>
        <fullName evidence="6">U6 small nuclear RNA (adenine-(43)-N(6))-methyltransferase</fullName>
    </recommendedName>
</protein>
<dbReference type="GO" id="GO:0008168">
    <property type="term" value="F:methyltransferase activity"/>
    <property type="evidence" value="ECO:0007669"/>
    <property type="project" value="UniProtKB-KW"/>
</dbReference>